<dbReference type="GO" id="GO:0009755">
    <property type="term" value="P:hormone-mediated signaling pathway"/>
    <property type="evidence" value="ECO:0007669"/>
    <property type="project" value="TreeGrafter"/>
</dbReference>
<dbReference type="InterPro" id="IPR035500">
    <property type="entry name" value="NHR-like_dom_sf"/>
</dbReference>
<feature type="compositionally biased region" description="Low complexity" evidence="9">
    <location>
        <begin position="502"/>
        <end position="516"/>
    </location>
</feature>
<proteinExistence type="predicted"/>
<feature type="domain" description="NR LBD" evidence="11">
    <location>
        <begin position="1273"/>
        <end position="1504"/>
    </location>
</feature>
<dbReference type="SMART" id="SM00399">
    <property type="entry name" value="ZnF_C4"/>
    <property type="match status" value="2"/>
</dbReference>
<dbReference type="STRING" id="6183.A0A3Q0KRM6"/>
<feature type="compositionally biased region" description="Low complexity" evidence="9">
    <location>
        <begin position="448"/>
        <end position="468"/>
    </location>
</feature>
<evidence type="ECO:0000313" key="12">
    <source>
        <dbReference type="Proteomes" id="UP000008854"/>
    </source>
</evidence>
<dbReference type="GO" id="GO:0000122">
    <property type="term" value="P:negative regulation of transcription by RNA polymerase II"/>
    <property type="evidence" value="ECO:0007669"/>
    <property type="project" value="TreeGrafter"/>
</dbReference>
<evidence type="ECO:0000256" key="6">
    <source>
        <dbReference type="ARBA" id="ARBA00023163"/>
    </source>
</evidence>
<dbReference type="InterPro" id="IPR001628">
    <property type="entry name" value="Znf_hrmn_rcpt"/>
</dbReference>
<dbReference type="PROSITE" id="PS51843">
    <property type="entry name" value="NR_LBD"/>
    <property type="match status" value="1"/>
</dbReference>
<dbReference type="WBParaSite" id="Smp_163790.1">
    <property type="protein sequence ID" value="Smp_163790.1"/>
    <property type="gene ID" value="Smp_163790"/>
</dbReference>
<dbReference type="Gene3D" id="3.30.50.10">
    <property type="entry name" value="Erythroid Transcription Factor GATA-1, subunit A"/>
    <property type="match status" value="2"/>
</dbReference>
<keyword evidence="7" id="KW-0675">Receptor</keyword>
<evidence type="ECO:0000256" key="8">
    <source>
        <dbReference type="ARBA" id="ARBA00023242"/>
    </source>
</evidence>
<sequence length="1524" mass="168255">MDITVNVPPDSTNGKLENVTSKTFEKNCTDSHHNNNSLPTSSTACKTHLFQGVYLPDDDGSILTPEHAFVQYQTRSEDQACQICGQPAVGFHHRAYVCEACKKFFMRHTAARLRNSEIGSTVSESICPMGGRCRVEGPGRGKCPHCRYRKCLELGMTLTPPGGEAGCDISQIPCRVCSGPSSGFHFGALTCEGCKGFFRRTVLSNVRLECLGNNDCPITPANRNMCKSCRFQRCLAVGMSKTGSRIGRQPNAIKYYCAREISQLTNSNDCEATTTMNPSSSSSNKHESNRRNSISHSSTSSGTTNLSCNIGNNGNKNNNITTNHDDNNHNSSKNNNLNEHDLLSIAEEHCRSVLGQSNYPSSSWPSFKRMMSNLDHLDSINNTTIANTATVSITTTTTVTTTTTIISTTGVSLVPSSIPLTSTSTVNPFIERNNHNYNELHNTGDSLKNGSLLSLSPSSSTSPSSGIKSHIKYKTDTRPQYLNSQSRPFHHHPPPPPQSTQNNCFNNNNIGMSGSNNNTANGVVLLSGRGDSILPSSTSNGASHGSDYFLIDPSRNITKRRKTISSEMDVNLEISDNSITSSKLTPINSVHIRDDDDDVDDEGCDHDDIDYVNDNVDGVGNGSSASGSNGNEHLNQRYSHRHEQQHHPIQRPVHHRHQQQQQQQQHHNTDLTRLNEENIYNVIGSVNNDLNIGNSCRSNNNNGSIINSRYEKLTDSVKIHNISVDNFSFINQSRHLSNQINLPNNNEQNINNSNNNNDCSNVLNQLQFKNYPLMDRSSVLVENQSKDSHTVTTHLNQSYLRPTQLNLTTARQLSNESYSLSYLSSSLSSSSSSPTLSSTLTTTSCPRSSVISDYSEFNHQLPADVSDNNNNNNQIWLPKQRYIKSSRSLPNEQTNNHLISSNNANNNQNANNSLDSNSLGFLNGGRNVVDLTGLNVSEPTSTTTTPWFAAAAAAVAVVMAASQSSSSSSTNSTLLDPYTVSSNLNECFGINDHNSNNNNNNSPSINQVNNRRVPVNTTNFSKQRFKLGLHETALDHQHSGRSFLSNSYNINPYDTTTNTNSGNMNENVLKIGKYESNDTLRSLHPSLSSSSTSSVASSLSDVTHPSTIAAMQAAAVAAAAAATAAGLVLSNSRVRGLSDEIYPNLNRVSISNSLPELPNNCYTSTTSSSLSSSSSPPIMGNFGRIIENLSMYSTSLDRNAQPISNLDYPSSSTLSSSSSLLLSSTVNNFPVNHSIVNTTLPSITVPVINNKEISPRLKNGTRPTSITVQQFAERIHIAAKYMITERKNIRSNLPQPCRLIQTSDCVEDIWGQMMKHFETHSRFIVQFVKYIPGFCYLKISDQRQLVRSAMYPIMLLELSRDYVNEDRTRYNYFDFTPEEHAIILSHFPTFHKISGHLIRSGEFLTRLNLDNIELTLMCAQEVFKDRQGLDDPVTPAYLFNLVGQALTEHIISVGYSLEERYAALSLISPMLEELNIEHHEVIAQLRQDRPDLEFPQLYLEMFQLTDEEQRDLKCTNYDESDDNQ</sequence>
<keyword evidence="2" id="KW-0863">Zinc-finger</keyword>
<dbReference type="InterPro" id="IPR000536">
    <property type="entry name" value="Nucl_hrmn_rcpt_lig-bd"/>
</dbReference>
<name>A0A3Q0KRM6_SCHMA</name>
<dbReference type="GO" id="GO:0000978">
    <property type="term" value="F:RNA polymerase II cis-regulatory region sequence-specific DNA binding"/>
    <property type="evidence" value="ECO:0007669"/>
    <property type="project" value="TreeGrafter"/>
</dbReference>
<dbReference type="PANTHER" id="PTHR24082">
    <property type="entry name" value="NUCLEAR HORMONE RECEPTOR"/>
    <property type="match status" value="1"/>
</dbReference>
<keyword evidence="3" id="KW-0862">Zinc</keyword>
<reference evidence="13" key="2">
    <citation type="submission" date="2018-12" db="UniProtKB">
        <authorList>
            <consortium name="WormBaseParasite"/>
        </authorList>
    </citation>
    <scope>IDENTIFICATION</scope>
    <source>
        <strain evidence="13">Puerto Rican</strain>
    </source>
</reference>
<evidence type="ECO:0000259" key="10">
    <source>
        <dbReference type="PROSITE" id="PS51030"/>
    </source>
</evidence>
<feature type="domain" description="Nuclear receptor" evidence="10">
    <location>
        <begin position="78"/>
        <end position="163"/>
    </location>
</feature>
<evidence type="ECO:0000256" key="1">
    <source>
        <dbReference type="ARBA" id="ARBA00022723"/>
    </source>
</evidence>
<dbReference type="PROSITE" id="PS51030">
    <property type="entry name" value="NUCLEAR_REC_DBD_2"/>
    <property type="match status" value="2"/>
</dbReference>
<keyword evidence="8" id="KW-0539">Nucleus</keyword>
<keyword evidence="4" id="KW-0805">Transcription regulation</keyword>
<dbReference type="InterPro" id="IPR050234">
    <property type="entry name" value="Nuclear_hormone_rcpt_NR1"/>
</dbReference>
<reference evidence="12" key="1">
    <citation type="journal article" date="2012" name="PLoS Negl. Trop. Dis.">
        <title>A systematically improved high quality genome and transcriptome of the human blood fluke Schistosoma mansoni.</title>
        <authorList>
            <person name="Protasio A.V."/>
            <person name="Tsai I.J."/>
            <person name="Babbage A."/>
            <person name="Nichol S."/>
            <person name="Hunt M."/>
            <person name="Aslett M.A."/>
            <person name="De Silva N."/>
            <person name="Velarde G.S."/>
            <person name="Anderson T.J."/>
            <person name="Clark R.C."/>
            <person name="Davidson C."/>
            <person name="Dillon G.P."/>
            <person name="Holroyd N.E."/>
            <person name="LoVerde P.T."/>
            <person name="Lloyd C."/>
            <person name="McQuillan J."/>
            <person name="Oliveira G."/>
            <person name="Otto T.D."/>
            <person name="Parker-Manuel S.J."/>
            <person name="Quail M.A."/>
            <person name="Wilson R.A."/>
            <person name="Zerlotini A."/>
            <person name="Dunne D.W."/>
            <person name="Berriman M."/>
        </authorList>
    </citation>
    <scope>NUCLEOTIDE SEQUENCE [LARGE SCALE GENOMIC DNA]</scope>
    <source>
        <strain evidence="12">Puerto Rican</strain>
    </source>
</reference>
<evidence type="ECO:0000256" key="3">
    <source>
        <dbReference type="ARBA" id="ARBA00022833"/>
    </source>
</evidence>
<dbReference type="CDD" id="cd07157">
    <property type="entry name" value="2DBD_NR_DBD1"/>
    <property type="match status" value="1"/>
</dbReference>
<dbReference type="GO" id="GO:0045944">
    <property type="term" value="P:positive regulation of transcription by RNA polymerase II"/>
    <property type="evidence" value="ECO:0007669"/>
    <property type="project" value="TreeGrafter"/>
</dbReference>
<protein>
    <submittedName>
        <fullName evidence="13">Putative nuclear hormone receptor</fullName>
    </submittedName>
</protein>
<feature type="region of interest" description="Disordered" evidence="9">
    <location>
        <begin position="590"/>
        <end position="668"/>
    </location>
</feature>
<feature type="compositionally biased region" description="Low complexity" evidence="9">
    <location>
        <begin position="291"/>
        <end position="322"/>
    </location>
</feature>
<organism evidence="12 13">
    <name type="scientific">Schistosoma mansoni</name>
    <name type="common">Blood fluke</name>
    <dbReference type="NCBI Taxonomy" id="6183"/>
    <lineage>
        <taxon>Eukaryota</taxon>
        <taxon>Metazoa</taxon>
        <taxon>Spiralia</taxon>
        <taxon>Lophotrochozoa</taxon>
        <taxon>Platyhelminthes</taxon>
        <taxon>Trematoda</taxon>
        <taxon>Digenea</taxon>
        <taxon>Strigeidida</taxon>
        <taxon>Schistosomatoidea</taxon>
        <taxon>Schistosomatidae</taxon>
        <taxon>Schistosoma</taxon>
    </lineage>
</organism>
<feature type="region of interest" description="Disordered" evidence="9">
    <location>
        <begin position="268"/>
        <end position="337"/>
    </location>
</feature>
<feature type="compositionally biased region" description="Low complexity" evidence="9">
    <location>
        <begin position="615"/>
        <end position="631"/>
    </location>
</feature>
<feature type="compositionally biased region" description="Basic residues" evidence="9">
    <location>
        <begin position="647"/>
        <end position="658"/>
    </location>
</feature>
<keyword evidence="12" id="KW-1185">Reference proteome</keyword>
<feature type="region of interest" description="Disordered" evidence="9">
    <location>
        <begin position="448"/>
        <end position="469"/>
    </location>
</feature>
<dbReference type="Proteomes" id="UP000008854">
    <property type="component" value="Unassembled WGS sequence"/>
</dbReference>
<accession>A0A3Q0KRM6</accession>
<dbReference type="GO" id="GO:0004879">
    <property type="term" value="F:nuclear receptor activity"/>
    <property type="evidence" value="ECO:0007669"/>
    <property type="project" value="TreeGrafter"/>
</dbReference>
<dbReference type="CDD" id="cd07179">
    <property type="entry name" value="2DBD_NR_DBD2"/>
    <property type="match status" value="1"/>
</dbReference>
<feature type="region of interest" description="Disordered" evidence="9">
    <location>
        <begin position="481"/>
        <end position="516"/>
    </location>
</feature>
<feature type="region of interest" description="Disordered" evidence="9">
    <location>
        <begin position="889"/>
        <end position="918"/>
    </location>
</feature>
<evidence type="ECO:0000256" key="4">
    <source>
        <dbReference type="ARBA" id="ARBA00023015"/>
    </source>
</evidence>
<dbReference type="InterPro" id="IPR013088">
    <property type="entry name" value="Znf_NHR/GATA"/>
</dbReference>
<keyword evidence="1" id="KW-0479">Metal-binding</keyword>
<dbReference type="GO" id="GO:0030154">
    <property type="term" value="P:cell differentiation"/>
    <property type="evidence" value="ECO:0007669"/>
    <property type="project" value="TreeGrafter"/>
</dbReference>
<dbReference type="ExpressionAtlas" id="A0A3Q0KRM6">
    <property type="expression patterns" value="baseline"/>
</dbReference>
<evidence type="ECO:0000256" key="2">
    <source>
        <dbReference type="ARBA" id="ARBA00022771"/>
    </source>
</evidence>
<keyword evidence="6" id="KW-0804">Transcription</keyword>
<dbReference type="SUPFAM" id="SSF48508">
    <property type="entry name" value="Nuclear receptor ligand-binding domain"/>
    <property type="match status" value="1"/>
</dbReference>
<dbReference type="AlphaFoldDB" id="A0A3Q0KRM6"/>
<feature type="domain" description="Nuclear receptor" evidence="10">
    <location>
        <begin position="171"/>
        <end position="246"/>
    </location>
</feature>
<dbReference type="PRINTS" id="PR00047">
    <property type="entry name" value="STROIDFINGER"/>
</dbReference>
<dbReference type="Pfam" id="PF00105">
    <property type="entry name" value="zf-C4"/>
    <property type="match status" value="2"/>
</dbReference>
<evidence type="ECO:0000256" key="7">
    <source>
        <dbReference type="ARBA" id="ARBA00023170"/>
    </source>
</evidence>
<feature type="region of interest" description="Disordered" evidence="9">
    <location>
        <begin position="827"/>
        <end position="846"/>
    </location>
</feature>
<dbReference type="Gene3D" id="1.10.565.10">
    <property type="entry name" value="Retinoid X Receptor"/>
    <property type="match status" value="1"/>
</dbReference>
<dbReference type="InParanoid" id="A0A3Q0KRM6"/>
<dbReference type="Pfam" id="PF00104">
    <property type="entry name" value="Hormone_recep"/>
    <property type="match status" value="1"/>
</dbReference>
<keyword evidence="5" id="KW-0238">DNA-binding</keyword>
<evidence type="ECO:0000256" key="9">
    <source>
        <dbReference type="SAM" id="MobiDB-lite"/>
    </source>
</evidence>
<feature type="compositionally biased region" description="Low complexity" evidence="9">
    <location>
        <begin position="895"/>
        <end position="918"/>
    </location>
</feature>
<dbReference type="GO" id="GO:0008270">
    <property type="term" value="F:zinc ion binding"/>
    <property type="evidence" value="ECO:0007669"/>
    <property type="project" value="UniProtKB-KW"/>
</dbReference>
<evidence type="ECO:0000256" key="5">
    <source>
        <dbReference type="ARBA" id="ARBA00023125"/>
    </source>
</evidence>
<dbReference type="SUPFAM" id="SSF57716">
    <property type="entry name" value="Glucocorticoid receptor-like (DNA-binding domain)"/>
    <property type="match status" value="2"/>
</dbReference>
<dbReference type="PANTHER" id="PTHR24082:SF473">
    <property type="entry name" value="ECDYSONE-INDUCED PROTEIN 75B, ISOFORM B"/>
    <property type="match status" value="1"/>
</dbReference>
<dbReference type="CDD" id="cd06942">
    <property type="entry name" value="NR_LBD_Sex_1_like"/>
    <property type="match status" value="1"/>
</dbReference>
<dbReference type="SMART" id="SM00430">
    <property type="entry name" value="HOLI"/>
    <property type="match status" value="1"/>
</dbReference>
<evidence type="ECO:0000259" key="11">
    <source>
        <dbReference type="PROSITE" id="PS51843"/>
    </source>
</evidence>
<evidence type="ECO:0000313" key="13">
    <source>
        <dbReference type="WBParaSite" id="Smp_163790.1"/>
    </source>
</evidence>
<feature type="compositionally biased region" description="Acidic residues" evidence="9">
    <location>
        <begin position="595"/>
        <end position="611"/>
    </location>
</feature>